<sequence length="181" mass="19781">MTIVKNRKLFGLQLFAEAVAGKKIVYLYRILSTKKDHDATALAFTTENERTKSKDADSTVTKDGTVRTPGAAEGEITASSLLKKGDEFIDELEAALDDDEKMEIWEVNLAEPQASSTDKFKAKYFQGYLTEIDKTSNAEDNVELSLTFGLEGKGVDGYATVTAEQQEVAAYAFADTQKTGA</sequence>
<dbReference type="PRINTS" id="PR01998">
    <property type="entry name" value="MTP2STAPHYLO"/>
</dbReference>
<organism evidence="1">
    <name type="scientific">Myoviridae sp. cte5Z19</name>
    <dbReference type="NCBI Taxonomy" id="2825145"/>
    <lineage>
        <taxon>Viruses</taxon>
        <taxon>Duplodnaviria</taxon>
        <taxon>Heunggongvirae</taxon>
        <taxon>Uroviricota</taxon>
        <taxon>Caudoviricetes</taxon>
    </lineage>
</organism>
<protein>
    <submittedName>
        <fullName evidence="1">Major tail protein</fullName>
    </submittedName>
</protein>
<proteinExistence type="predicted"/>
<dbReference type="InterPro" id="IPR011855">
    <property type="entry name" value="Phgtail_TP901_1"/>
</dbReference>
<dbReference type="Pfam" id="PF06199">
    <property type="entry name" value="Phage_tail_2"/>
    <property type="match status" value="1"/>
</dbReference>
<evidence type="ECO:0000313" key="1">
    <source>
        <dbReference type="EMBL" id="DAD98172.1"/>
    </source>
</evidence>
<dbReference type="EMBL" id="BK015255">
    <property type="protein sequence ID" value="DAD98172.1"/>
    <property type="molecule type" value="Genomic_DNA"/>
</dbReference>
<dbReference type="InterPro" id="IPR022345">
    <property type="entry name" value="Phage_69_Orf23_MTP"/>
</dbReference>
<name>A0A8S5NUW7_9CAUD</name>
<dbReference type="NCBIfam" id="TIGR02126">
    <property type="entry name" value="phgtail_TP901_1"/>
    <property type="match status" value="1"/>
</dbReference>
<reference evidence="1" key="1">
    <citation type="journal article" date="2021" name="Proc. Natl. Acad. Sci. U.S.A.">
        <title>A Catalog of Tens of Thousands of Viruses from Human Metagenomes Reveals Hidden Associations with Chronic Diseases.</title>
        <authorList>
            <person name="Tisza M.J."/>
            <person name="Buck C.B."/>
        </authorList>
    </citation>
    <scope>NUCLEOTIDE SEQUENCE</scope>
    <source>
        <strain evidence="1">Cte5Z19</strain>
    </source>
</reference>
<dbReference type="PRINTS" id="PR01997">
    <property type="entry name" value="MTP2FAMILY"/>
</dbReference>
<accession>A0A8S5NUW7</accession>